<feature type="compositionally biased region" description="Low complexity" evidence="1">
    <location>
        <begin position="59"/>
        <end position="80"/>
    </location>
</feature>
<feature type="region of interest" description="Disordered" evidence="1">
    <location>
        <begin position="1"/>
        <end position="23"/>
    </location>
</feature>
<name>A0A182JI59_ANOAO</name>
<sequence length="197" mass="21219">MVGDLPEHATAHPLSSRVRVHTSARAHSRISCAKIWNDRCLALPHAPENAVESVEEQVTKSATTSSSSSSTTKSSASAVSENTHSYQHQESYIEQVSSVSKSKQYIQQTASEEFLVRERLVNGKHDSVSTVNSSIQQQHSSAVGNASNGSTSEHDSLSHLNGNAQSSSRYRVFSLDRLNTPQTGGLVTAVQMAEKGI</sequence>
<accession>A0A182JI59</accession>
<feature type="compositionally biased region" description="Basic and acidic residues" evidence="1">
    <location>
        <begin position="1"/>
        <end position="10"/>
    </location>
</feature>
<reference evidence="2" key="1">
    <citation type="submission" date="2022-08" db="UniProtKB">
        <authorList>
            <consortium name="EnsemblMetazoa"/>
        </authorList>
    </citation>
    <scope>IDENTIFICATION</scope>
    <source>
        <strain evidence="2">EBRO</strain>
    </source>
</reference>
<evidence type="ECO:0000256" key="1">
    <source>
        <dbReference type="SAM" id="MobiDB-lite"/>
    </source>
</evidence>
<protein>
    <submittedName>
        <fullName evidence="2">Uncharacterized protein</fullName>
    </submittedName>
</protein>
<organism evidence="2">
    <name type="scientific">Anopheles atroparvus</name>
    <name type="common">European mosquito</name>
    <dbReference type="NCBI Taxonomy" id="41427"/>
    <lineage>
        <taxon>Eukaryota</taxon>
        <taxon>Metazoa</taxon>
        <taxon>Ecdysozoa</taxon>
        <taxon>Arthropoda</taxon>
        <taxon>Hexapoda</taxon>
        <taxon>Insecta</taxon>
        <taxon>Pterygota</taxon>
        <taxon>Neoptera</taxon>
        <taxon>Endopterygota</taxon>
        <taxon>Diptera</taxon>
        <taxon>Nematocera</taxon>
        <taxon>Culicoidea</taxon>
        <taxon>Culicidae</taxon>
        <taxon>Anophelinae</taxon>
        <taxon>Anopheles</taxon>
    </lineage>
</organism>
<dbReference type="VEuPathDB" id="VectorBase:AATE018542"/>
<evidence type="ECO:0000313" key="2">
    <source>
        <dbReference type="EnsemblMetazoa" id="AATE018542-PA.1"/>
    </source>
</evidence>
<dbReference type="EnsemblMetazoa" id="AATE018542-RA">
    <property type="protein sequence ID" value="AATE018542-PA.1"/>
    <property type="gene ID" value="AATE018542"/>
</dbReference>
<feature type="region of interest" description="Disordered" evidence="1">
    <location>
        <begin position="52"/>
        <end position="86"/>
    </location>
</feature>
<feature type="region of interest" description="Disordered" evidence="1">
    <location>
        <begin position="127"/>
        <end position="163"/>
    </location>
</feature>
<dbReference type="AlphaFoldDB" id="A0A182JI59"/>
<proteinExistence type="predicted"/>
<feature type="compositionally biased region" description="Polar residues" evidence="1">
    <location>
        <begin position="128"/>
        <end position="151"/>
    </location>
</feature>